<dbReference type="OrthoDB" id="2943632at2"/>
<keyword evidence="1" id="KW-0472">Membrane</keyword>
<gene>
    <name evidence="2" type="ORF">CWO92_10425</name>
</gene>
<reference evidence="2 3" key="1">
    <citation type="submission" date="2017-11" db="EMBL/GenBank/DDBJ databases">
        <title>Bacillus camelliae sp. nov., isolated from pu'er tea.</title>
        <authorList>
            <person name="Niu L."/>
        </authorList>
    </citation>
    <scope>NUCLEOTIDE SEQUENCE [LARGE SCALE GENOMIC DNA]</scope>
    <source>
        <strain evidence="2 3">7578-1</strain>
    </source>
</reference>
<protein>
    <recommendedName>
        <fullName evidence="4">YrhC-like protein</fullName>
    </recommendedName>
</protein>
<evidence type="ECO:0000313" key="2">
    <source>
        <dbReference type="EMBL" id="PKR85164.1"/>
    </source>
</evidence>
<feature type="transmembrane region" description="Helical" evidence="1">
    <location>
        <begin position="33"/>
        <end position="54"/>
    </location>
</feature>
<keyword evidence="1" id="KW-1133">Transmembrane helix</keyword>
<keyword evidence="3" id="KW-1185">Reference proteome</keyword>
<dbReference type="Proteomes" id="UP000233440">
    <property type="component" value="Unassembled WGS sequence"/>
</dbReference>
<comment type="caution">
    <text evidence="2">The sequence shown here is derived from an EMBL/GenBank/DDBJ whole genome shotgun (WGS) entry which is preliminary data.</text>
</comment>
<sequence length="101" mass="11705">MLKLSYRFIEKVRCVNVNKEKKLYGKMNDFKRFGFTLLALTAFLYLGVVMPIAGKTLMKTYTLIGGTFILMILSAICFLFSNKCRNQLLESEEGQEYLQKK</sequence>
<dbReference type="InterPro" id="IPR025418">
    <property type="entry name" value="YrhC-like"/>
</dbReference>
<keyword evidence="1" id="KW-0812">Transmembrane</keyword>
<dbReference type="Pfam" id="PF14143">
    <property type="entry name" value="YrhC"/>
    <property type="match status" value="1"/>
</dbReference>
<evidence type="ECO:0000313" key="3">
    <source>
        <dbReference type="Proteomes" id="UP000233440"/>
    </source>
</evidence>
<evidence type="ECO:0008006" key="4">
    <source>
        <dbReference type="Google" id="ProtNLM"/>
    </source>
</evidence>
<name>A0A2N3LKU3_9BACI</name>
<dbReference type="AlphaFoldDB" id="A0A2N3LKU3"/>
<accession>A0A2N3LKU3</accession>
<proteinExistence type="predicted"/>
<feature type="transmembrane region" description="Helical" evidence="1">
    <location>
        <begin position="60"/>
        <end position="80"/>
    </location>
</feature>
<dbReference type="EMBL" id="PIQO01000006">
    <property type="protein sequence ID" value="PKR85164.1"/>
    <property type="molecule type" value="Genomic_DNA"/>
</dbReference>
<organism evidence="2 3">
    <name type="scientific">Heyndrickxia camelliae</name>
    <dbReference type="NCBI Taxonomy" id="1707093"/>
    <lineage>
        <taxon>Bacteria</taxon>
        <taxon>Bacillati</taxon>
        <taxon>Bacillota</taxon>
        <taxon>Bacilli</taxon>
        <taxon>Bacillales</taxon>
        <taxon>Bacillaceae</taxon>
        <taxon>Heyndrickxia</taxon>
    </lineage>
</organism>
<evidence type="ECO:0000256" key="1">
    <source>
        <dbReference type="SAM" id="Phobius"/>
    </source>
</evidence>